<organism evidence="1 2">
    <name type="scientific">Pelovirga terrestris</name>
    <dbReference type="NCBI Taxonomy" id="2771352"/>
    <lineage>
        <taxon>Bacteria</taxon>
        <taxon>Pseudomonadati</taxon>
        <taxon>Thermodesulfobacteriota</taxon>
        <taxon>Desulfuromonadia</taxon>
        <taxon>Geobacterales</taxon>
        <taxon>Geobacteraceae</taxon>
        <taxon>Pelovirga</taxon>
    </lineage>
</organism>
<accession>A0A8J6QQA3</accession>
<proteinExistence type="predicted"/>
<dbReference type="NCBIfam" id="TIGR02436">
    <property type="entry name" value="four helix bundle protein"/>
    <property type="match status" value="1"/>
</dbReference>
<dbReference type="Pfam" id="PF05635">
    <property type="entry name" value="23S_rRNA_IVP"/>
    <property type="match status" value="1"/>
</dbReference>
<reference evidence="1" key="1">
    <citation type="submission" date="2020-09" db="EMBL/GenBank/DDBJ databases">
        <title>Pelobacter alkaliphilus sp. nov., a novel anaerobic arsenate-reducing bacterium from terrestrial mud volcano.</title>
        <authorList>
            <person name="Khomyakova M.A."/>
            <person name="Merkel A.Y."/>
            <person name="Slobodkin A.I."/>
        </authorList>
    </citation>
    <scope>NUCLEOTIDE SEQUENCE</scope>
    <source>
        <strain evidence="1">M08fum</strain>
    </source>
</reference>
<dbReference type="PANTHER" id="PTHR38471">
    <property type="entry name" value="FOUR HELIX BUNDLE PROTEIN"/>
    <property type="match status" value="1"/>
</dbReference>
<dbReference type="Proteomes" id="UP000632828">
    <property type="component" value="Unassembled WGS sequence"/>
</dbReference>
<evidence type="ECO:0000313" key="1">
    <source>
        <dbReference type="EMBL" id="MBD1399820.1"/>
    </source>
</evidence>
<gene>
    <name evidence="1" type="ORF">ICT70_03970</name>
</gene>
<dbReference type="SUPFAM" id="SSF158446">
    <property type="entry name" value="IVS-encoded protein-like"/>
    <property type="match status" value="1"/>
</dbReference>
<dbReference type="RefSeq" id="WP_191154087.1">
    <property type="nucleotide sequence ID" value="NZ_JACWUN010000003.1"/>
</dbReference>
<dbReference type="AlphaFoldDB" id="A0A8J6QQA3"/>
<dbReference type="EMBL" id="JACWUN010000003">
    <property type="protein sequence ID" value="MBD1399820.1"/>
    <property type="molecule type" value="Genomic_DNA"/>
</dbReference>
<comment type="caution">
    <text evidence="1">The sequence shown here is derived from an EMBL/GenBank/DDBJ whole genome shotgun (WGS) entry which is preliminary data.</text>
</comment>
<dbReference type="PANTHER" id="PTHR38471:SF2">
    <property type="entry name" value="FOUR HELIX BUNDLE PROTEIN"/>
    <property type="match status" value="1"/>
</dbReference>
<dbReference type="InterPro" id="IPR036583">
    <property type="entry name" value="23S_rRNA_IVS_sf"/>
</dbReference>
<protein>
    <submittedName>
        <fullName evidence="1">Four helix bundle protein</fullName>
    </submittedName>
</protein>
<dbReference type="Gene3D" id="1.20.1440.60">
    <property type="entry name" value="23S rRNA-intervening sequence"/>
    <property type="match status" value="1"/>
</dbReference>
<keyword evidence="2" id="KW-1185">Reference proteome</keyword>
<name>A0A8J6QQA3_9BACT</name>
<sequence length="162" mass="18576">MKYENFEDVPVWKSGVDLTVKVFEVTENSAFRGRGDIANQIQRASLSVSNNIAEGFERGTTPELIQFLYYAKGSAGEVRSICHVIERMAAFNHLRSQISDLKSLARSISRQLGGWAFSLQETDIKGTRHLTEKSKNTYRRQAEAQELMEQLNRDYQKQLRKD</sequence>
<evidence type="ECO:0000313" key="2">
    <source>
        <dbReference type="Proteomes" id="UP000632828"/>
    </source>
</evidence>
<dbReference type="InterPro" id="IPR012657">
    <property type="entry name" value="23S_rRNA-intervening_sequence"/>
</dbReference>